<dbReference type="AlphaFoldDB" id="A0A6J7EHN6"/>
<dbReference type="Gene3D" id="1.20.58.340">
    <property type="entry name" value="Magnesium transport protein CorA, transmembrane region"/>
    <property type="match status" value="2"/>
</dbReference>
<comment type="subcellular location">
    <subcellularLocation>
        <location evidence="1">Cell membrane</location>
        <topology evidence="1">Multi-pass membrane protein</topology>
    </subcellularLocation>
</comment>
<evidence type="ECO:0000313" key="10">
    <source>
        <dbReference type="EMBL" id="CAB4880795.1"/>
    </source>
</evidence>
<comment type="similarity">
    <text evidence="2">Belongs to the CorA metal ion transporter (MIT) (TC 1.A.35) family.</text>
</comment>
<protein>
    <submittedName>
        <fullName evidence="10">Unannotated protein</fullName>
    </submittedName>
</protein>
<dbReference type="GO" id="GO:0005886">
    <property type="term" value="C:plasma membrane"/>
    <property type="evidence" value="ECO:0007669"/>
    <property type="project" value="UniProtKB-SubCell"/>
</dbReference>
<keyword evidence="3" id="KW-0813">Transport</keyword>
<proteinExistence type="inferred from homology"/>
<evidence type="ECO:0000256" key="2">
    <source>
        <dbReference type="ARBA" id="ARBA00009765"/>
    </source>
</evidence>
<dbReference type="SUPFAM" id="SSF144083">
    <property type="entry name" value="Magnesium transport protein CorA, transmembrane region"/>
    <property type="match status" value="1"/>
</dbReference>
<dbReference type="GO" id="GO:0050897">
    <property type="term" value="F:cobalt ion binding"/>
    <property type="evidence" value="ECO:0007669"/>
    <property type="project" value="TreeGrafter"/>
</dbReference>
<evidence type="ECO:0000256" key="3">
    <source>
        <dbReference type="ARBA" id="ARBA00022448"/>
    </source>
</evidence>
<sequence>MPSLPKPRLRRATRTRGHAVTPAAEPQSPRVEIIEGGSTDRPLRWVNVQGVRPVERAWLEEHFSFHPLDYEDLASRNQRPKVDEYDDYLFVVLQFARYDKQLGRLSAAEVDVFLGPDYVVTVPNQPIQSLDYLFERCTSLEDLREQLFAKGPGYLLYRIVDDAVDASFPMLRKMGNKLERLEDDVFEGRSNEVVRDIFSVKQEIINFRRVVRPMRTALADLERSTKRYVSEDLEIYFDDINDASERVWDMLENFKEVVEALEGTNESVLSHQLNRVLRILTSFSVVMLPLTLIASIFGMNVRVPGEGHINGFFAVIGFMVVLLGGMVWMFRKRGFL</sequence>
<accession>A0A6J7EHN6</accession>
<dbReference type="GO" id="GO:0015095">
    <property type="term" value="F:magnesium ion transmembrane transporter activity"/>
    <property type="evidence" value="ECO:0007669"/>
    <property type="project" value="TreeGrafter"/>
</dbReference>
<evidence type="ECO:0000256" key="4">
    <source>
        <dbReference type="ARBA" id="ARBA00022475"/>
    </source>
</evidence>
<evidence type="ECO:0000256" key="1">
    <source>
        <dbReference type="ARBA" id="ARBA00004651"/>
    </source>
</evidence>
<gene>
    <name evidence="10" type="ORF">UFOPK3423_01330</name>
</gene>
<dbReference type="CDD" id="cd12822">
    <property type="entry name" value="TmCorA-like"/>
    <property type="match status" value="1"/>
</dbReference>
<keyword evidence="5 9" id="KW-0812">Transmembrane</keyword>
<dbReference type="InterPro" id="IPR045861">
    <property type="entry name" value="CorA_cytoplasmic_dom"/>
</dbReference>
<dbReference type="SUPFAM" id="SSF143865">
    <property type="entry name" value="CorA soluble domain-like"/>
    <property type="match status" value="1"/>
</dbReference>
<dbReference type="PANTHER" id="PTHR46494:SF1">
    <property type="entry name" value="CORA FAMILY METAL ION TRANSPORTER (EUROFUNG)"/>
    <property type="match status" value="1"/>
</dbReference>
<name>A0A6J7EHN6_9ZZZZ</name>
<dbReference type="GO" id="GO:0015087">
    <property type="term" value="F:cobalt ion transmembrane transporter activity"/>
    <property type="evidence" value="ECO:0007669"/>
    <property type="project" value="TreeGrafter"/>
</dbReference>
<feature type="region of interest" description="Disordered" evidence="8">
    <location>
        <begin position="1"/>
        <end position="27"/>
    </location>
</feature>
<feature type="compositionally biased region" description="Basic residues" evidence="8">
    <location>
        <begin position="7"/>
        <end position="17"/>
    </location>
</feature>
<keyword evidence="6 9" id="KW-1133">Transmembrane helix</keyword>
<reference evidence="10" key="1">
    <citation type="submission" date="2020-05" db="EMBL/GenBank/DDBJ databases">
        <authorList>
            <person name="Chiriac C."/>
            <person name="Salcher M."/>
            <person name="Ghai R."/>
            <person name="Kavagutti S V."/>
        </authorList>
    </citation>
    <scope>NUCLEOTIDE SEQUENCE</scope>
</reference>
<keyword evidence="4" id="KW-1003">Cell membrane</keyword>
<feature type="transmembrane region" description="Helical" evidence="9">
    <location>
        <begin position="276"/>
        <end position="297"/>
    </location>
</feature>
<organism evidence="10">
    <name type="scientific">freshwater metagenome</name>
    <dbReference type="NCBI Taxonomy" id="449393"/>
    <lineage>
        <taxon>unclassified sequences</taxon>
        <taxon>metagenomes</taxon>
        <taxon>ecological metagenomes</taxon>
    </lineage>
</organism>
<dbReference type="PANTHER" id="PTHR46494">
    <property type="entry name" value="CORA FAMILY METAL ION TRANSPORTER (EUROFUNG)"/>
    <property type="match status" value="1"/>
</dbReference>
<dbReference type="InterPro" id="IPR045863">
    <property type="entry name" value="CorA_TM1_TM2"/>
</dbReference>
<evidence type="ECO:0000256" key="6">
    <source>
        <dbReference type="ARBA" id="ARBA00022989"/>
    </source>
</evidence>
<evidence type="ECO:0000256" key="5">
    <source>
        <dbReference type="ARBA" id="ARBA00022692"/>
    </source>
</evidence>
<dbReference type="EMBL" id="CAFBLQ010000170">
    <property type="protein sequence ID" value="CAB4880795.1"/>
    <property type="molecule type" value="Genomic_DNA"/>
</dbReference>
<dbReference type="Pfam" id="PF01544">
    <property type="entry name" value="CorA"/>
    <property type="match status" value="1"/>
</dbReference>
<evidence type="ECO:0000256" key="8">
    <source>
        <dbReference type="SAM" id="MobiDB-lite"/>
    </source>
</evidence>
<feature type="transmembrane region" description="Helical" evidence="9">
    <location>
        <begin position="309"/>
        <end position="330"/>
    </location>
</feature>
<keyword evidence="7 9" id="KW-0472">Membrane</keyword>
<dbReference type="GO" id="GO:0000287">
    <property type="term" value="F:magnesium ion binding"/>
    <property type="evidence" value="ECO:0007669"/>
    <property type="project" value="TreeGrafter"/>
</dbReference>
<dbReference type="InterPro" id="IPR002523">
    <property type="entry name" value="MgTranspt_CorA/ZnTranspt_ZntB"/>
</dbReference>
<dbReference type="Gene3D" id="3.30.460.20">
    <property type="entry name" value="CorA soluble domain-like"/>
    <property type="match status" value="1"/>
</dbReference>
<evidence type="ECO:0000256" key="7">
    <source>
        <dbReference type="ARBA" id="ARBA00023136"/>
    </source>
</evidence>
<evidence type="ECO:0000256" key="9">
    <source>
        <dbReference type="SAM" id="Phobius"/>
    </source>
</evidence>